<evidence type="ECO:0000256" key="10">
    <source>
        <dbReference type="ARBA" id="ARBA00023004"/>
    </source>
</evidence>
<evidence type="ECO:0000259" key="16">
    <source>
        <dbReference type="Pfam" id="PF21342"/>
    </source>
</evidence>
<dbReference type="RefSeq" id="WP_173135391.1">
    <property type="nucleotide sequence ID" value="NZ_JABRWJ010000023.1"/>
</dbReference>
<evidence type="ECO:0000256" key="3">
    <source>
        <dbReference type="ARBA" id="ARBA00022448"/>
    </source>
</evidence>
<name>A0ABX2EV26_9BURK</name>
<keyword evidence="4 14" id="KW-0349">Heme</keyword>
<evidence type="ECO:0000256" key="12">
    <source>
        <dbReference type="ARBA" id="ARBA00048077"/>
    </source>
</evidence>
<organism evidence="17 18">
    <name type="scientific">Pseudaquabacterium terrae</name>
    <dbReference type="NCBI Taxonomy" id="2732868"/>
    <lineage>
        <taxon>Bacteria</taxon>
        <taxon>Pseudomonadati</taxon>
        <taxon>Pseudomonadota</taxon>
        <taxon>Betaproteobacteria</taxon>
        <taxon>Burkholderiales</taxon>
        <taxon>Sphaerotilaceae</taxon>
        <taxon>Pseudaquabacterium</taxon>
    </lineage>
</organism>
<feature type="signal peptide" evidence="15">
    <location>
        <begin position="1"/>
        <end position="26"/>
    </location>
</feature>
<keyword evidence="18" id="KW-1185">Reference proteome</keyword>
<sequence length="279" mass="30609">MKPTPRPLHAAAWTIAALTAALAVKAQTPAPAAKPKTSAEAIAEYRAMLAEGNPAELFEAKGEALWKTPRGPKNATLERCDLGQGPGVVKGAWVQLPRWFPDTQKVQDLESRLLTCMQQLQGFDPAEIAKTAFGRGEQATLEAYAAWISAESRGRKINLPQAHPEEQRMYELGKRAFFFRGGPMDFSCAACHDSDGKRIRMQDLPNLTKNPGDGIGFAAWPAYRVSSGELWTMQRRLNDCYRQQRFPYPGFASDVTVALGVYMGVNAKGAESIAPSIKR</sequence>
<dbReference type="EC" id="2.8.5.2" evidence="14"/>
<evidence type="ECO:0000256" key="9">
    <source>
        <dbReference type="ARBA" id="ARBA00022982"/>
    </source>
</evidence>
<evidence type="ECO:0000256" key="1">
    <source>
        <dbReference type="ARBA" id="ARBA00004418"/>
    </source>
</evidence>
<accession>A0ABX2EV26</accession>
<comment type="subunit">
    <text evidence="2 14">Heterodimer of SoxA and SoxX.</text>
</comment>
<keyword evidence="7 15" id="KW-0732">Signal</keyword>
<gene>
    <name evidence="17" type="primary">soxA</name>
    <name evidence="17" type="ORF">HLB44_35720</name>
</gene>
<evidence type="ECO:0000256" key="14">
    <source>
        <dbReference type="PIRNR" id="PIRNR038455"/>
    </source>
</evidence>
<keyword evidence="3 14" id="KW-0813">Transport</keyword>
<evidence type="ECO:0000256" key="15">
    <source>
        <dbReference type="SAM" id="SignalP"/>
    </source>
</evidence>
<evidence type="ECO:0000256" key="2">
    <source>
        <dbReference type="ARBA" id="ARBA00011530"/>
    </source>
</evidence>
<dbReference type="InterPro" id="IPR009056">
    <property type="entry name" value="Cyt_c-like_dom"/>
</dbReference>
<dbReference type="EMBL" id="JABRWJ010000023">
    <property type="protein sequence ID" value="NRF72340.1"/>
    <property type="molecule type" value="Genomic_DNA"/>
</dbReference>
<evidence type="ECO:0000256" key="11">
    <source>
        <dbReference type="ARBA" id="ARBA00025746"/>
    </source>
</evidence>
<comment type="caution">
    <text evidence="17">The sequence shown here is derived from an EMBL/GenBank/DDBJ whole genome shotgun (WGS) entry which is preliminary data.</text>
</comment>
<dbReference type="SUPFAM" id="SSF46626">
    <property type="entry name" value="Cytochrome c"/>
    <property type="match status" value="2"/>
</dbReference>
<protein>
    <recommendedName>
        <fullName evidence="14">SoxAX cytochrome complex subunit A</fullName>
        <ecNumber evidence="14">2.8.5.2</ecNumber>
    </recommendedName>
    <alternativeName>
        <fullName evidence="14">Protein SoxA</fullName>
    </alternativeName>
    <alternativeName>
        <fullName evidence="14">Sulfur oxidizing protein A</fullName>
    </alternativeName>
    <alternativeName>
        <fullName evidence="14">Thiosulfate-oxidizing multienzyme system protein SoxA</fullName>
    </alternativeName>
</protein>
<keyword evidence="5 14" id="KW-0808">Transferase</keyword>
<evidence type="ECO:0000256" key="8">
    <source>
        <dbReference type="ARBA" id="ARBA00022764"/>
    </source>
</evidence>
<keyword evidence="9 14" id="KW-0249">Electron transport</keyword>
<dbReference type="PIRSF" id="PIRSF038455">
    <property type="entry name" value="SoxA"/>
    <property type="match status" value="1"/>
</dbReference>
<proteinExistence type="inferred from homology"/>
<dbReference type="InterPro" id="IPR036909">
    <property type="entry name" value="Cyt_c-like_dom_sf"/>
</dbReference>
<keyword evidence="8 14" id="KW-0574">Periplasm</keyword>
<dbReference type="Proteomes" id="UP000737171">
    <property type="component" value="Unassembled WGS sequence"/>
</dbReference>
<evidence type="ECO:0000256" key="4">
    <source>
        <dbReference type="ARBA" id="ARBA00022617"/>
    </source>
</evidence>
<evidence type="ECO:0000256" key="6">
    <source>
        <dbReference type="ARBA" id="ARBA00022723"/>
    </source>
</evidence>
<keyword evidence="10 14" id="KW-0408">Iron</keyword>
<feature type="domain" description="Cytochrome c" evidence="16">
    <location>
        <begin position="61"/>
        <end position="157"/>
    </location>
</feature>
<reference evidence="17 18" key="1">
    <citation type="submission" date="2020-05" db="EMBL/GenBank/DDBJ databases">
        <title>Aquincola sp. isolate from soil.</title>
        <authorList>
            <person name="Han J."/>
            <person name="Kim D.-U."/>
        </authorList>
    </citation>
    <scope>NUCLEOTIDE SEQUENCE [LARGE SCALE GENOMIC DNA]</scope>
    <source>
        <strain evidence="17 18">S2</strain>
    </source>
</reference>
<feature type="chain" id="PRO_5045618395" description="SoxAX cytochrome complex subunit A" evidence="15">
    <location>
        <begin position="27"/>
        <end position="279"/>
    </location>
</feature>
<dbReference type="Gene3D" id="1.10.760.10">
    <property type="entry name" value="Cytochrome c-like domain"/>
    <property type="match status" value="2"/>
</dbReference>
<comment type="subcellular location">
    <subcellularLocation>
        <location evidence="1 14">Periplasm</location>
    </subcellularLocation>
</comment>
<keyword evidence="6 14" id="KW-0479">Metal-binding</keyword>
<evidence type="ECO:0000256" key="7">
    <source>
        <dbReference type="ARBA" id="ARBA00022729"/>
    </source>
</evidence>
<comment type="catalytic activity">
    <reaction evidence="13 14">
        <text>S-sulfanyl-L-cysteinyl-[SoxY protein] + thiosulfate + 2 Fe(III)-[cytochrome c] = S-(2-sulfodisulfanyl)-L-cysteinyl-[SoxY protein] + 2 Fe(II)-[cytochrome c] + 2 H(+)</text>
        <dbReference type="Rhea" id="RHEA:51224"/>
        <dbReference type="Rhea" id="RHEA-COMP:10350"/>
        <dbReference type="Rhea" id="RHEA-COMP:14399"/>
        <dbReference type="Rhea" id="RHEA-COMP:14689"/>
        <dbReference type="Rhea" id="RHEA-COMP:14690"/>
        <dbReference type="ChEBI" id="CHEBI:15378"/>
        <dbReference type="ChEBI" id="CHEBI:29033"/>
        <dbReference type="ChEBI" id="CHEBI:29034"/>
        <dbReference type="ChEBI" id="CHEBI:33542"/>
        <dbReference type="ChEBI" id="CHEBI:61963"/>
        <dbReference type="ChEBI" id="CHEBI:140664"/>
        <dbReference type="EC" id="2.8.5.2"/>
    </reaction>
</comment>
<comment type="catalytic activity">
    <reaction evidence="12 14">
        <text>L-cysteinyl-[SoxY protein] + thiosulfate + 2 Fe(III)-[cytochrome c] = S-sulfosulfanyl-L-cysteinyl-[SoxY protein] + 2 Fe(II)-[cytochrome c] + 2 H(+)</text>
        <dbReference type="Rhea" id="RHEA:56720"/>
        <dbReference type="Rhea" id="RHEA-COMP:10350"/>
        <dbReference type="Rhea" id="RHEA-COMP:14328"/>
        <dbReference type="Rhea" id="RHEA-COMP:14399"/>
        <dbReference type="Rhea" id="RHEA-COMP:14691"/>
        <dbReference type="ChEBI" id="CHEBI:15378"/>
        <dbReference type="ChEBI" id="CHEBI:29033"/>
        <dbReference type="ChEBI" id="CHEBI:29034"/>
        <dbReference type="ChEBI" id="CHEBI:29950"/>
        <dbReference type="ChEBI" id="CHEBI:33542"/>
        <dbReference type="ChEBI" id="CHEBI:139321"/>
        <dbReference type="EC" id="2.8.5.2"/>
    </reaction>
</comment>
<comment type="similarity">
    <text evidence="11 14">Belongs to the SoxA family.</text>
</comment>
<evidence type="ECO:0000256" key="5">
    <source>
        <dbReference type="ARBA" id="ARBA00022679"/>
    </source>
</evidence>
<evidence type="ECO:0000256" key="13">
    <source>
        <dbReference type="ARBA" id="ARBA00048423"/>
    </source>
</evidence>
<dbReference type="Pfam" id="PF21342">
    <property type="entry name" value="SoxA-TsdA_cyt-c"/>
    <property type="match status" value="1"/>
</dbReference>
<evidence type="ECO:0000313" key="18">
    <source>
        <dbReference type="Proteomes" id="UP000737171"/>
    </source>
</evidence>
<dbReference type="NCBIfam" id="TIGR04484">
    <property type="entry name" value="thiosulf_SoxA"/>
    <property type="match status" value="1"/>
</dbReference>
<evidence type="ECO:0000313" key="17">
    <source>
        <dbReference type="EMBL" id="NRF72340.1"/>
    </source>
</evidence>
<dbReference type="InterPro" id="IPR025710">
    <property type="entry name" value="SoxA"/>
</dbReference>